<evidence type="ECO:0000256" key="4">
    <source>
        <dbReference type="ARBA" id="ARBA00001974"/>
    </source>
</evidence>
<dbReference type="Pfam" id="PF00175">
    <property type="entry name" value="NAD_binding_1"/>
    <property type="match status" value="1"/>
</dbReference>
<dbReference type="GO" id="GO:0004517">
    <property type="term" value="F:nitric-oxide synthase activity"/>
    <property type="evidence" value="ECO:0007669"/>
    <property type="project" value="UniProtKB-EC"/>
</dbReference>
<dbReference type="PANTHER" id="PTHR43410:SF1">
    <property type="entry name" value="NITRIC OXIDE SYNTHASE"/>
    <property type="match status" value="1"/>
</dbReference>
<comment type="cofactor">
    <cofactor evidence="3">
        <name>heme b</name>
        <dbReference type="ChEBI" id="CHEBI:60344"/>
    </cofactor>
</comment>
<comment type="catalytic activity">
    <reaction evidence="16">
        <text>2 L-arginine + 3 NADPH + 4 O2 + H(+) = 2 L-citrulline + 2 nitric oxide + 3 NADP(+) + 4 H2O</text>
        <dbReference type="Rhea" id="RHEA:19897"/>
        <dbReference type="ChEBI" id="CHEBI:15377"/>
        <dbReference type="ChEBI" id="CHEBI:15378"/>
        <dbReference type="ChEBI" id="CHEBI:15379"/>
        <dbReference type="ChEBI" id="CHEBI:16480"/>
        <dbReference type="ChEBI" id="CHEBI:32682"/>
        <dbReference type="ChEBI" id="CHEBI:57743"/>
        <dbReference type="ChEBI" id="CHEBI:57783"/>
        <dbReference type="ChEBI" id="CHEBI:58349"/>
        <dbReference type="EC" id="1.14.13.39"/>
    </reaction>
    <physiologicalReaction direction="left-to-right" evidence="16">
        <dbReference type="Rhea" id="RHEA:19898"/>
    </physiologicalReaction>
</comment>
<keyword evidence="13" id="KW-0112">Calmodulin-binding</keyword>
<evidence type="ECO:0000256" key="6">
    <source>
        <dbReference type="ARBA" id="ARBA00012989"/>
    </source>
</evidence>
<evidence type="ECO:0000256" key="15">
    <source>
        <dbReference type="ARBA" id="ARBA00023004"/>
    </source>
</evidence>
<comment type="cofactor">
    <cofactor evidence="4">
        <name>FAD</name>
        <dbReference type="ChEBI" id="CHEBI:57692"/>
    </cofactor>
</comment>
<organism evidence="18 19">
    <name type="scientific">Tyto alba</name>
    <name type="common">Barn owl</name>
    <dbReference type="NCBI Taxonomy" id="56313"/>
    <lineage>
        <taxon>Eukaryota</taxon>
        <taxon>Metazoa</taxon>
        <taxon>Chordata</taxon>
        <taxon>Craniata</taxon>
        <taxon>Vertebrata</taxon>
        <taxon>Euteleostomi</taxon>
        <taxon>Archelosauria</taxon>
        <taxon>Archosauria</taxon>
        <taxon>Dinosauria</taxon>
        <taxon>Saurischia</taxon>
        <taxon>Theropoda</taxon>
        <taxon>Coelurosauria</taxon>
        <taxon>Aves</taxon>
        <taxon>Neognathae</taxon>
        <taxon>Neoaves</taxon>
        <taxon>Telluraves</taxon>
        <taxon>Strigiformes</taxon>
        <taxon>Tytonidae</taxon>
        <taxon>Tyto</taxon>
    </lineage>
</organism>
<evidence type="ECO:0000256" key="9">
    <source>
        <dbReference type="ARBA" id="ARBA00022643"/>
    </source>
</evidence>
<keyword evidence="11" id="KW-0274">FAD</keyword>
<dbReference type="PRINTS" id="PR00371">
    <property type="entry name" value="FPNCR"/>
</dbReference>
<evidence type="ECO:0000256" key="14">
    <source>
        <dbReference type="ARBA" id="ARBA00023002"/>
    </source>
</evidence>
<feature type="non-terminal residue" evidence="18">
    <location>
        <position position="67"/>
    </location>
</feature>
<dbReference type="SUPFAM" id="SSF52343">
    <property type="entry name" value="Ferredoxin reductase-like, C-terminal NADP-linked domain"/>
    <property type="match status" value="1"/>
</dbReference>
<dbReference type="Proteomes" id="UP000054190">
    <property type="component" value="Unassembled WGS sequence"/>
</dbReference>
<evidence type="ECO:0000256" key="13">
    <source>
        <dbReference type="ARBA" id="ARBA00022860"/>
    </source>
</evidence>
<comment type="similarity">
    <text evidence="5">Belongs to the NOS family.</text>
</comment>
<protein>
    <recommendedName>
        <fullName evidence="6">nitric-oxide synthase (NADPH)</fullName>
        <ecNumber evidence="6">1.14.13.39</ecNumber>
    </recommendedName>
</protein>
<accession>A0A093EXD3</accession>
<keyword evidence="14" id="KW-0560">Oxidoreductase</keyword>
<dbReference type="GO" id="GO:0046872">
    <property type="term" value="F:metal ion binding"/>
    <property type="evidence" value="ECO:0007669"/>
    <property type="project" value="UniProtKB-KW"/>
</dbReference>
<dbReference type="Gene3D" id="3.40.50.80">
    <property type="entry name" value="Nucleotide-binding domain of ferredoxin-NADP reductase (FNR) module"/>
    <property type="match status" value="1"/>
</dbReference>
<feature type="non-terminal residue" evidence="18">
    <location>
        <position position="1"/>
    </location>
</feature>
<comment type="cofactor">
    <cofactor evidence="2">
        <name>(6R)-L-erythro-5,6,7,8-tetrahydrobiopterin</name>
        <dbReference type="ChEBI" id="CHEBI:59560"/>
    </cofactor>
</comment>
<dbReference type="InterPro" id="IPR001433">
    <property type="entry name" value="OxRdtase_FAD/NAD-bd"/>
</dbReference>
<evidence type="ECO:0000259" key="17">
    <source>
        <dbReference type="Pfam" id="PF00175"/>
    </source>
</evidence>
<keyword evidence="8" id="KW-0285">Flavoprotein</keyword>
<dbReference type="InterPro" id="IPR039261">
    <property type="entry name" value="FNR_nucleotide-bd"/>
</dbReference>
<evidence type="ECO:0000313" key="18">
    <source>
        <dbReference type="EMBL" id="KFV46549.1"/>
    </source>
</evidence>
<evidence type="ECO:0000256" key="10">
    <source>
        <dbReference type="ARBA" id="ARBA00022723"/>
    </source>
</evidence>
<evidence type="ECO:0000256" key="7">
    <source>
        <dbReference type="ARBA" id="ARBA00022617"/>
    </source>
</evidence>
<evidence type="ECO:0000256" key="3">
    <source>
        <dbReference type="ARBA" id="ARBA00001970"/>
    </source>
</evidence>
<dbReference type="PANTHER" id="PTHR43410">
    <property type="entry name" value="NITRIC OXIDE SYNTHASE OXYGENASE"/>
    <property type="match status" value="1"/>
</dbReference>
<evidence type="ECO:0000256" key="5">
    <source>
        <dbReference type="ARBA" id="ARBA00006267"/>
    </source>
</evidence>
<keyword evidence="12" id="KW-0521">NADP</keyword>
<dbReference type="InterPro" id="IPR001709">
    <property type="entry name" value="Flavoprot_Pyr_Nucl_cyt_Rdtase"/>
</dbReference>
<evidence type="ECO:0000256" key="16">
    <source>
        <dbReference type="ARBA" id="ARBA00047419"/>
    </source>
</evidence>
<evidence type="ECO:0000256" key="12">
    <source>
        <dbReference type="ARBA" id="ARBA00022857"/>
    </source>
</evidence>
<evidence type="ECO:0000256" key="2">
    <source>
        <dbReference type="ARBA" id="ARBA00001950"/>
    </source>
</evidence>
<comment type="cofactor">
    <cofactor evidence="1">
        <name>FMN</name>
        <dbReference type="ChEBI" id="CHEBI:58210"/>
    </cofactor>
</comment>
<keyword evidence="19" id="KW-1185">Reference proteome</keyword>
<evidence type="ECO:0000256" key="1">
    <source>
        <dbReference type="ARBA" id="ARBA00001917"/>
    </source>
</evidence>
<evidence type="ECO:0000313" key="19">
    <source>
        <dbReference type="Proteomes" id="UP000054190"/>
    </source>
</evidence>
<name>A0A093EXD3_TYTAL</name>
<dbReference type="EC" id="1.14.13.39" evidence="6"/>
<dbReference type="InterPro" id="IPR050607">
    <property type="entry name" value="NOS"/>
</dbReference>
<feature type="domain" description="Oxidoreductase FAD/NAD(P)-binding" evidence="17">
    <location>
        <begin position="8"/>
        <end position="64"/>
    </location>
</feature>
<sequence length="67" mass="7657">EPTKPCILIGPGTGIAPFRSFWQQRLYDLEKKGVKGGDMTLLFGCRQPDMDHIYKEETEEMKKKGVL</sequence>
<reference evidence="18 19" key="1">
    <citation type="submission" date="2014-04" db="EMBL/GenBank/DDBJ databases">
        <title>Genome evolution of avian class.</title>
        <authorList>
            <person name="Zhang G."/>
            <person name="Li C."/>
        </authorList>
    </citation>
    <scope>NUCLEOTIDE SEQUENCE [LARGE SCALE GENOMIC DNA]</scope>
    <source>
        <strain evidence="18">BGI_N341</strain>
    </source>
</reference>
<dbReference type="GO" id="GO:0005516">
    <property type="term" value="F:calmodulin binding"/>
    <property type="evidence" value="ECO:0007669"/>
    <property type="project" value="UniProtKB-KW"/>
</dbReference>
<keyword evidence="10" id="KW-0479">Metal-binding</keyword>
<gene>
    <name evidence="18" type="ORF">N341_02056</name>
</gene>
<keyword evidence="7" id="KW-0349">Heme</keyword>
<evidence type="ECO:0000256" key="11">
    <source>
        <dbReference type="ARBA" id="ARBA00022827"/>
    </source>
</evidence>
<dbReference type="AlphaFoldDB" id="A0A093EXD3"/>
<proteinExistence type="inferred from homology"/>
<keyword evidence="9" id="KW-0288">FMN</keyword>
<keyword evidence="15" id="KW-0408">Iron</keyword>
<dbReference type="EMBL" id="KK377181">
    <property type="protein sequence ID" value="KFV46549.1"/>
    <property type="molecule type" value="Genomic_DNA"/>
</dbReference>
<evidence type="ECO:0000256" key="8">
    <source>
        <dbReference type="ARBA" id="ARBA00022630"/>
    </source>
</evidence>